<dbReference type="EMBL" id="JAVRRJ010000002">
    <property type="protein sequence ID" value="KAK5088550.1"/>
    <property type="molecule type" value="Genomic_DNA"/>
</dbReference>
<feature type="compositionally biased region" description="Polar residues" evidence="1">
    <location>
        <begin position="506"/>
        <end position="522"/>
    </location>
</feature>
<organism evidence="4 5">
    <name type="scientific">Lithohypha guttulata</name>
    <dbReference type="NCBI Taxonomy" id="1690604"/>
    <lineage>
        <taxon>Eukaryota</taxon>
        <taxon>Fungi</taxon>
        <taxon>Dikarya</taxon>
        <taxon>Ascomycota</taxon>
        <taxon>Pezizomycotina</taxon>
        <taxon>Eurotiomycetes</taxon>
        <taxon>Chaetothyriomycetidae</taxon>
        <taxon>Chaetothyriales</taxon>
        <taxon>Trichomeriaceae</taxon>
        <taxon>Lithohypha</taxon>
    </lineage>
</organism>
<evidence type="ECO:0000259" key="3">
    <source>
        <dbReference type="Pfam" id="PF14330"/>
    </source>
</evidence>
<gene>
    <name evidence="4" type="ORF">LTR05_002770</name>
</gene>
<accession>A0AAN7T3C4</accession>
<protein>
    <recommendedName>
        <fullName evidence="6">Caib baif family enzyme</fullName>
    </recommendedName>
</protein>
<dbReference type="InterPro" id="IPR025496">
    <property type="entry name" value="DUF4387"/>
</dbReference>
<keyword evidence="5" id="KW-1185">Reference proteome</keyword>
<dbReference type="Proteomes" id="UP001309876">
    <property type="component" value="Unassembled WGS sequence"/>
</dbReference>
<evidence type="ECO:0000313" key="5">
    <source>
        <dbReference type="Proteomes" id="UP001309876"/>
    </source>
</evidence>
<evidence type="ECO:0000259" key="2">
    <source>
        <dbReference type="Pfam" id="PF07287"/>
    </source>
</evidence>
<feature type="domain" description="Acyclic terpene utilisation N-terminal" evidence="2">
    <location>
        <begin position="58"/>
        <end position="407"/>
    </location>
</feature>
<dbReference type="AlphaFoldDB" id="A0AAN7T3C4"/>
<feature type="region of interest" description="Disordered" evidence="1">
    <location>
        <begin position="489"/>
        <end position="522"/>
    </location>
</feature>
<evidence type="ECO:0008006" key="6">
    <source>
        <dbReference type="Google" id="ProtNLM"/>
    </source>
</evidence>
<feature type="compositionally biased region" description="Basic and acidic residues" evidence="1">
    <location>
        <begin position="489"/>
        <end position="499"/>
    </location>
</feature>
<sequence length="663" mass="72374">MEDARLCQIVTPVGMLGYGFNEQHTEHALQEVCALPTPSALILDSGSTDSGPNKLALGSMSNPRSAYERDLRRLLRLGQKYRVPVITASAGGDGTDHHVEELVSIIQALAEEEEFRTAQFKVVSLFSNMDKDFAHQRFQAGKVRGCGSTVPPLTNKAIDETTTIVAQMGPEPIFDAIVANPDFDVLIAGRSYDPSPYIAFSAYHATLRGQKDISSLSREALGAFNHMGKIMECGGLCSTPKSMGAVACLYRNDACSFTIKPTDPHSMCTPLTVAAHSLYEKSRPDILYGPGGHLNVTKCQYEQLDDGRTVKVWGSVFDADPYTVKMEGARVVGYRTIFLGSFSDPVLLRGLRELLSFLKNKLRHDYADIGGKWDVEFHVSDTGSAESAPKNVSIVGEIVAETQAIATQLANTARVWCIHAPYAGQRATAGNMGFGIGGRNEFEAGPCCEFSVYHLADLQPGEERGYSYSVPASGTTNLFRWKVLDIDGGGRRKSSERSNADGVSHANGSSPNGTQADSTSSSSFAINGNMSKITQAVPHLLPDVARVLRSKNSGPFEITIDIMFHNQEIYNIVRKSNVLNRAVIQELYSVTEDDIIYCDWFEPALAFKVTIPRYRNGKRCAAGGFMESDMHGSQWHVPLMMMELSEAVQDEIVGIEDAKNGTY</sequence>
<dbReference type="Pfam" id="PF14330">
    <property type="entry name" value="DUF4387"/>
    <property type="match status" value="1"/>
</dbReference>
<dbReference type="Pfam" id="PF07287">
    <property type="entry name" value="AtuA"/>
    <property type="match status" value="1"/>
</dbReference>
<evidence type="ECO:0000256" key="1">
    <source>
        <dbReference type="SAM" id="MobiDB-lite"/>
    </source>
</evidence>
<name>A0AAN7T3C4_9EURO</name>
<reference evidence="4 5" key="1">
    <citation type="submission" date="2023-08" db="EMBL/GenBank/DDBJ databases">
        <title>Black Yeasts Isolated from many extreme environments.</title>
        <authorList>
            <person name="Coleine C."/>
            <person name="Stajich J.E."/>
            <person name="Selbmann L."/>
        </authorList>
    </citation>
    <scope>NUCLEOTIDE SEQUENCE [LARGE SCALE GENOMIC DNA]</scope>
    <source>
        <strain evidence="4 5">CCFEE 5910</strain>
    </source>
</reference>
<proteinExistence type="predicted"/>
<feature type="domain" description="DUF4387" evidence="3">
    <location>
        <begin position="541"/>
        <end position="642"/>
    </location>
</feature>
<dbReference type="InterPro" id="IPR010839">
    <property type="entry name" value="AtuA_N"/>
</dbReference>
<comment type="caution">
    <text evidence="4">The sequence shown here is derived from an EMBL/GenBank/DDBJ whole genome shotgun (WGS) entry which is preliminary data.</text>
</comment>
<evidence type="ECO:0000313" key="4">
    <source>
        <dbReference type="EMBL" id="KAK5088550.1"/>
    </source>
</evidence>